<comment type="caution">
    <text evidence="2">The sequence shown here is derived from an EMBL/GenBank/DDBJ whole genome shotgun (WGS) entry which is preliminary data.</text>
</comment>
<dbReference type="SUPFAM" id="SSF49899">
    <property type="entry name" value="Concanavalin A-like lectins/glucanases"/>
    <property type="match status" value="1"/>
</dbReference>
<dbReference type="Pfam" id="PF05521">
    <property type="entry name" value="Phage_HCP"/>
    <property type="match status" value="1"/>
</dbReference>
<protein>
    <recommendedName>
        <fullName evidence="3">LamG-like jellyroll fold domain-containing protein</fullName>
    </recommendedName>
</protein>
<accession>A0A0F9EJ76</accession>
<dbReference type="NCBIfam" id="TIGR01563">
    <property type="entry name" value="gp16_SPP1"/>
    <property type="match status" value="1"/>
</dbReference>
<dbReference type="InterPro" id="IPR038666">
    <property type="entry name" value="SSP1_head-tail_sf"/>
</dbReference>
<dbReference type="AlphaFoldDB" id="A0A0F9EJ76"/>
<dbReference type="InterPro" id="IPR013320">
    <property type="entry name" value="ConA-like_dom_sf"/>
</dbReference>
<organism evidence="2">
    <name type="scientific">marine sediment metagenome</name>
    <dbReference type="NCBI Taxonomy" id="412755"/>
    <lineage>
        <taxon>unclassified sequences</taxon>
        <taxon>metagenomes</taxon>
        <taxon>ecological metagenomes</taxon>
    </lineage>
</organism>
<dbReference type="Pfam" id="PF13385">
    <property type="entry name" value="Laminin_G_3"/>
    <property type="match status" value="1"/>
</dbReference>
<evidence type="ECO:0008006" key="3">
    <source>
        <dbReference type="Google" id="ProtNLM"/>
    </source>
</evidence>
<dbReference type="Gene3D" id="2.40.10.270">
    <property type="entry name" value="Bacteriophage SPP1 head-tail adaptor protein"/>
    <property type="match status" value="1"/>
</dbReference>
<proteinExistence type="predicted"/>
<evidence type="ECO:0000256" key="1">
    <source>
        <dbReference type="SAM" id="MobiDB-lite"/>
    </source>
</evidence>
<gene>
    <name evidence="2" type="ORF">LCGC14_2067810</name>
</gene>
<dbReference type="Gene3D" id="2.60.120.200">
    <property type="match status" value="1"/>
</dbReference>
<reference evidence="2" key="1">
    <citation type="journal article" date="2015" name="Nature">
        <title>Complex archaea that bridge the gap between prokaryotes and eukaryotes.</title>
        <authorList>
            <person name="Spang A."/>
            <person name="Saw J.H."/>
            <person name="Jorgensen S.L."/>
            <person name="Zaremba-Niedzwiedzka K."/>
            <person name="Martijn J."/>
            <person name="Lind A.E."/>
            <person name="van Eijk R."/>
            <person name="Schleper C."/>
            <person name="Guy L."/>
            <person name="Ettema T.J."/>
        </authorList>
    </citation>
    <scope>NUCLEOTIDE SEQUENCE</scope>
</reference>
<dbReference type="EMBL" id="LAZR01024743">
    <property type="protein sequence ID" value="KKL74148.1"/>
    <property type="molecule type" value="Genomic_DNA"/>
</dbReference>
<feature type="non-terminal residue" evidence="2">
    <location>
        <position position="367"/>
    </location>
</feature>
<feature type="region of interest" description="Disordered" evidence="1">
    <location>
        <begin position="1"/>
        <end position="22"/>
    </location>
</feature>
<dbReference type="InterPro" id="IPR008767">
    <property type="entry name" value="Phage_SPP1_head-tail_adaptor"/>
</dbReference>
<name>A0A0F9EJ76_9ZZZZ</name>
<sequence>MANHVRDDGLVDELSPEGINPFDPFISEEEEEMAIRAGQFRTEVIIQVQATGKDAWGEKSTAGWSTVATVWASVVPVRGAERVAADQKEGVLTHKVNMRYRSDVSPLNRITFDGGRVLDIEAVANVGNRGAELEIQCLERSIGALGVGVQLEASIDTKALDFATNETLLNSSDNPIGIGNEWSIQINTKPLSATINMFILRIQPVAGNANQIVINLKGSSANDPIRMQILRTSGAVFKDYDWNNTFTSGTKVSYVFTWDGTSLLLYVDGVLTEADTKTSDYTASMSATDRRVSVGSTMGGVSYTGTIHSVSVWDVVLTQAEVSALQNGGSPQSFDNRFDSGGYASKDNLQHYWRCGFDATDIGRDYG</sequence>
<evidence type="ECO:0000313" key="2">
    <source>
        <dbReference type="EMBL" id="KKL74148.1"/>
    </source>
</evidence>